<reference evidence="8 9" key="1">
    <citation type="journal article" date="2017" name="Mol. Ecol.">
        <title>Comparative and population genomic landscape of Phellinus noxius: A hypervariable fungus causing root rot in trees.</title>
        <authorList>
            <person name="Chung C.L."/>
            <person name="Lee T.J."/>
            <person name="Akiba M."/>
            <person name="Lee H.H."/>
            <person name="Kuo T.H."/>
            <person name="Liu D."/>
            <person name="Ke H.M."/>
            <person name="Yokoi T."/>
            <person name="Roa M.B."/>
            <person name="Lu M.J."/>
            <person name="Chang Y.Y."/>
            <person name="Ann P.J."/>
            <person name="Tsai J.N."/>
            <person name="Chen C.Y."/>
            <person name="Tzean S.S."/>
            <person name="Ota Y."/>
            <person name="Hattori T."/>
            <person name="Sahashi N."/>
            <person name="Liou R.F."/>
            <person name="Kikuchi T."/>
            <person name="Tsai I.J."/>
        </authorList>
    </citation>
    <scope>NUCLEOTIDE SEQUENCE [LARGE SCALE GENOMIC DNA]</scope>
    <source>
        <strain evidence="8 9">FFPRI411160</strain>
    </source>
</reference>
<dbReference type="PROSITE" id="PS00678">
    <property type="entry name" value="WD_REPEATS_1"/>
    <property type="match status" value="1"/>
</dbReference>
<evidence type="ECO:0000313" key="9">
    <source>
        <dbReference type="Proteomes" id="UP000217199"/>
    </source>
</evidence>
<dbReference type="GO" id="GO:0008270">
    <property type="term" value="F:zinc ion binding"/>
    <property type="evidence" value="ECO:0007669"/>
    <property type="project" value="UniProtKB-KW"/>
</dbReference>
<comment type="caution">
    <text evidence="8">The sequence shown here is derived from an EMBL/GenBank/DDBJ whole genome shotgun (WGS) entry which is preliminary data.</text>
</comment>
<dbReference type="PANTHER" id="PTHR46200:SF1">
    <property type="entry name" value="GATOR COMPLEX PROTEIN WDR24"/>
    <property type="match status" value="1"/>
</dbReference>
<dbReference type="PROSITE" id="PS50082">
    <property type="entry name" value="WD_REPEATS_2"/>
    <property type="match status" value="1"/>
</dbReference>
<proteinExistence type="predicted"/>
<keyword evidence="4" id="KW-0863">Zinc-finger</keyword>
<dbReference type="AlphaFoldDB" id="A0A286UP25"/>
<feature type="repeat" description="WD" evidence="6">
    <location>
        <begin position="146"/>
        <end position="188"/>
    </location>
</feature>
<feature type="region of interest" description="Disordered" evidence="7">
    <location>
        <begin position="1"/>
        <end position="49"/>
    </location>
</feature>
<keyword evidence="1 6" id="KW-0853">WD repeat</keyword>
<dbReference type="InterPro" id="IPR001680">
    <property type="entry name" value="WD40_rpt"/>
</dbReference>
<keyword evidence="9" id="KW-1185">Reference proteome</keyword>
<keyword evidence="2" id="KW-0479">Metal-binding</keyword>
<keyword evidence="3" id="KW-0677">Repeat</keyword>
<dbReference type="InParanoid" id="A0A286UP25"/>
<evidence type="ECO:0000256" key="6">
    <source>
        <dbReference type="PROSITE-ProRule" id="PRU00221"/>
    </source>
</evidence>
<accession>A0A286UP25</accession>
<dbReference type="Pfam" id="PF00400">
    <property type="entry name" value="WD40"/>
    <property type="match status" value="1"/>
</dbReference>
<feature type="compositionally biased region" description="Polar residues" evidence="7">
    <location>
        <begin position="14"/>
        <end position="40"/>
    </location>
</feature>
<evidence type="ECO:0000256" key="5">
    <source>
        <dbReference type="ARBA" id="ARBA00022833"/>
    </source>
</evidence>
<dbReference type="STRING" id="2282107.A0A286UP25"/>
<dbReference type="GO" id="GO:1904263">
    <property type="term" value="P:positive regulation of TORC1 signaling"/>
    <property type="evidence" value="ECO:0007669"/>
    <property type="project" value="TreeGrafter"/>
</dbReference>
<dbReference type="InterPro" id="IPR037590">
    <property type="entry name" value="WDR24"/>
</dbReference>
<evidence type="ECO:0000313" key="8">
    <source>
        <dbReference type="EMBL" id="PAV21322.1"/>
    </source>
</evidence>
<dbReference type="PROSITE" id="PS50294">
    <property type="entry name" value="WD_REPEATS_REGION"/>
    <property type="match status" value="1"/>
</dbReference>
<protein>
    <submittedName>
        <fullName evidence="8">WD40 domain containing protein</fullName>
    </submittedName>
</protein>
<evidence type="ECO:0000256" key="7">
    <source>
        <dbReference type="SAM" id="MobiDB-lite"/>
    </source>
</evidence>
<dbReference type="InterPro" id="IPR015943">
    <property type="entry name" value="WD40/YVTN_repeat-like_dom_sf"/>
</dbReference>
<dbReference type="GO" id="GO:0005829">
    <property type="term" value="C:cytosol"/>
    <property type="evidence" value="ECO:0007669"/>
    <property type="project" value="TreeGrafter"/>
</dbReference>
<dbReference type="InterPro" id="IPR019775">
    <property type="entry name" value="WD40_repeat_CS"/>
</dbReference>
<dbReference type="GO" id="GO:0016239">
    <property type="term" value="P:positive regulation of macroautophagy"/>
    <property type="evidence" value="ECO:0007669"/>
    <property type="project" value="TreeGrafter"/>
</dbReference>
<sequence length="237" mass="26083">MMRHYAFSTPIPPSSSKQNKKNQTQGNTRSVTCYNASSPGGSAISKSPDEERCVVAGKDSLRILRVSDGSERPTLEHKFAIGKGGYRIDVSKNFLSGSSLKADSALTDVVWCHKSFDNKILTSARNGDLILWDLNKSGSLKYERKTKGHTRSINKLSYSSSLPNLCCTGSSDGLLKVWDLRDLTKASHYVSNQFAVRTMLFTPSAAEPFAAISALDNGTICRWDLRMGQRGQLERIP</sequence>
<dbReference type="EMBL" id="NBII01000003">
    <property type="protein sequence ID" value="PAV21322.1"/>
    <property type="molecule type" value="Genomic_DNA"/>
</dbReference>
<dbReference type="SMART" id="SM00320">
    <property type="entry name" value="WD40"/>
    <property type="match status" value="4"/>
</dbReference>
<dbReference type="SUPFAM" id="SSF50978">
    <property type="entry name" value="WD40 repeat-like"/>
    <property type="match status" value="1"/>
</dbReference>
<name>A0A286UP25_9AGAM</name>
<dbReference type="OrthoDB" id="60955at2759"/>
<evidence type="ECO:0000256" key="3">
    <source>
        <dbReference type="ARBA" id="ARBA00022737"/>
    </source>
</evidence>
<evidence type="ECO:0000256" key="2">
    <source>
        <dbReference type="ARBA" id="ARBA00022723"/>
    </source>
</evidence>
<dbReference type="Gene3D" id="2.130.10.10">
    <property type="entry name" value="YVTN repeat-like/Quinoprotein amine dehydrogenase"/>
    <property type="match status" value="1"/>
</dbReference>
<gene>
    <name evidence="8" type="ORF">PNOK_0394900</name>
</gene>
<evidence type="ECO:0000256" key="4">
    <source>
        <dbReference type="ARBA" id="ARBA00022771"/>
    </source>
</evidence>
<dbReference type="Proteomes" id="UP000217199">
    <property type="component" value="Unassembled WGS sequence"/>
</dbReference>
<dbReference type="GO" id="GO:0005774">
    <property type="term" value="C:vacuolar membrane"/>
    <property type="evidence" value="ECO:0007669"/>
    <property type="project" value="TreeGrafter"/>
</dbReference>
<dbReference type="PANTHER" id="PTHR46200">
    <property type="entry name" value="GATOR COMPLEX PROTEIN WDR24"/>
    <property type="match status" value="1"/>
</dbReference>
<evidence type="ECO:0000256" key="1">
    <source>
        <dbReference type="ARBA" id="ARBA00022574"/>
    </source>
</evidence>
<dbReference type="InterPro" id="IPR036322">
    <property type="entry name" value="WD40_repeat_dom_sf"/>
</dbReference>
<organism evidence="8 9">
    <name type="scientific">Pyrrhoderma noxium</name>
    <dbReference type="NCBI Taxonomy" id="2282107"/>
    <lineage>
        <taxon>Eukaryota</taxon>
        <taxon>Fungi</taxon>
        <taxon>Dikarya</taxon>
        <taxon>Basidiomycota</taxon>
        <taxon>Agaricomycotina</taxon>
        <taxon>Agaricomycetes</taxon>
        <taxon>Hymenochaetales</taxon>
        <taxon>Hymenochaetaceae</taxon>
        <taxon>Pyrrhoderma</taxon>
    </lineage>
</organism>
<dbReference type="GO" id="GO:0061700">
    <property type="term" value="C:GATOR2 complex"/>
    <property type="evidence" value="ECO:0007669"/>
    <property type="project" value="TreeGrafter"/>
</dbReference>
<keyword evidence="5" id="KW-0862">Zinc</keyword>